<dbReference type="InParanoid" id="G1L536"/>
<dbReference type="InterPro" id="IPR011162">
    <property type="entry name" value="MHC_I/II-like_Ag-recog"/>
</dbReference>
<keyword evidence="7" id="KW-0325">Glycoprotein</keyword>
<dbReference type="Proteomes" id="UP000008912">
    <property type="component" value="Unassembled WGS sequence"/>
</dbReference>
<evidence type="ECO:0000256" key="1">
    <source>
        <dbReference type="ARBA" id="ARBA00004479"/>
    </source>
</evidence>
<keyword evidence="4" id="KW-1133">Transmembrane helix</keyword>
<dbReference type="InterPro" id="IPR014745">
    <property type="entry name" value="MHC_II_a/b_N"/>
</dbReference>
<dbReference type="InterPro" id="IPR013783">
    <property type="entry name" value="Ig-like_fold"/>
</dbReference>
<dbReference type="SUPFAM" id="SSF54452">
    <property type="entry name" value="MHC antigen-recognition domain"/>
    <property type="match status" value="1"/>
</dbReference>
<sequence>FRCLLSHGGSHRLIPANSSVSQIMPQPAAAAPACPFMDLQSACLEFNGTHRFLEQYTYNRELFVQLDSAMGLFAAVSHLGRLTAKSWNIQREFLHNFDLDERFTLKRRGDRAGLNETLWTGWTWAAEAGAAAPSGSPGARPAREGEETAGVLSTNSMHNGDWTFQILVMLEMTPQQGDVYVCRVEHPSLDSPVTVEWKAQSDSAQSKMLAGLGGFALGLTALRASFILRFRSQRGKKLLESG</sequence>
<reference evidence="11" key="3">
    <citation type="submission" date="2025-09" db="UniProtKB">
        <authorList>
            <consortium name="Ensembl"/>
        </authorList>
    </citation>
    <scope>IDENTIFICATION</scope>
</reference>
<dbReference type="GO" id="GO:0002504">
    <property type="term" value="P:antigen processing and presentation of peptide or polysaccharide antigen via MHC class II"/>
    <property type="evidence" value="ECO:0007669"/>
    <property type="project" value="UniProtKB-KW"/>
</dbReference>
<reference evidence="11" key="2">
    <citation type="submission" date="2025-08" db="UniProtKB">
        <authorList>
            <consortium name="Ensembl"/>
        </authorList>
    </citation>
    <scope>IDENTIFICATION</scope>
</reference>
<dbReference type="Pfam" id="PF00969">
    <property type="entry name" value="MHC_II_beta"/>
    <property type="match status" value="1"/>
</dbReference>
<reference evidence="11 12" key="1">
    <citation type="journal article" date="2010" name="Nature">
        <title>The sequence and de novo assembly of the giant panda genome.</title>
        <authorList>
            <person name="Li R."/>
            <person name="Fan W."/>
            <person name="Tian G."/>
            <person name="Zhu H."/>
            <person name="He L."/>
            <person name="Cai J."/>
            <person name="Huang Q."/>
            <person name="Cai Q."/>
            <person name="Li B."/>
            <person name="Bai Y."/>
            <person name="Zhang Z."/>
            <person name="Zhang Y."/>
            <person name="Wang W."/>
            <person name="Li J."/>
            <person name="Wei F."/>
            <person name="Li H."/>
            <person name="Jian M."/>
            <person name="Li J."/>
            <person name="Zhang Z."/>
            <person name="Nielsen R."/>
            <person name="Li D."/>
            <person name="Gu W."/>
            <person name="Yang Z."/>
            <person name="Xuan Z."/>
            <person name="Ryder O.A."/>
            <person name="Leung F.C."/>
            <person name="Zhou Y."/>
            <person name="Cao J."/>
            <person name="Sun X."/>
            <person name="Fu Y."/>
            <person name="Fang X."/>
            <person name="Guo X."/>
            <person name="Wang B."/>
            <person name="Hou R."/>
            <person name="Shen F."/>
            <person name="Mu B."/>
            <person name="Ni P."/>
            <person name="Lin R."/>
            <person name="Qian W."/>
            <person name="Wang G."/>
            <person name="Yu C."/>
            <person name="Nie W."/>
            <person name="Wang J."/>
            <person name="Wu Z."/>
            <person name="Liang H."/>
            <person name="Min J."/>
            <person name="Wu Q."/>
            <person name="Cheng S."/>
            <person name="Ruan J."/>
            <person name="Wang M."/>
            <person name="Shi Z."/>
            <person name="Wen M."/>
            <person name="Liu B."/>
            <person name="Ren X."/>
            <person name="Zheng H."/>
            <person name="Dong D."/>
            <person name="Cook K."/>
            <person name="Shan G."/>
            <person name="Zhang H."/>
            <person name="Kosiol C."/>
            <person name="Xie X."/>
            <person name="Lu Z."/>
            <person name="Zheng H."/>
            <person name="Li Y."/>
            <person name="Steiner C.C."/>
            <person name="Lam T.T."/>
            <person name="Lin S."/>
            <person name="Zhang Q."/>
            <person name="Li G."/>
            <person name="Tian J."/>
            <person name="Gong T."/>
            <person name="Liu H."/>
            <person name="Zhang D."/>
            <person name="Fang L."/>
            <person name="Ye C."/>
            <person name="Zhang J."/>
            <person name="Hu W."/>
            <person name="Xu A."/>
            <person name="Ren Y."/>
            <person name="Zhang G."/>
            <person name="Bruford M.W."/>
            <person name="Li Q."/>
            <person name="Ma L."/>
            <person name="Guo Y."/>
            <person name="An N."/>
            <person name="Hu Y."/>
            <person name="Zheng Y."/>
            <person name="Shi Y."/>
            <person name="Li Z."/>
            <person name="Liu Q."/>
            <person name="Chen Y."/>
            <person name="Zhao J."/>
            <person name="Qu N."/>
            <person name="Zhao S."/>
            <person name="Tian F."/>
            <person name="Wang X."/>
            <person name="Wang H."/>
            <person name="Xu L."/>
            <person name="Liu X."/>
            <person name="Vinar T."/>
            <person name="Wang Y."/>
            <person name="Lam T.W."/>
            <person name="Yiu S.M."/>
            <person name="Liu S."/>
            <person name="Zhang H."/>
            <person name="Li D."/>
            <person name="Huang Y."/>
            <person name="Wang X."/>
            <person name="Yang G."/>
            <person name="Jiang Z."/>
            <person name="Wang J."/>
            <person name="Qin N."/>
            <person name="Li L."/>
            <person name="Li J."/>
            <person name="Bolund L."/>
            <person name="Kristiansen K."/>
            <person name="Wong G.K."/>
            <person name="Olson M."/>
            <person name="Zhang X."/>
            <person name="Li S."/>
            <person name="Yang H."/>
            <person name="Wang J."/>
            <person name="Wang J."/>
        </authorList>
    </citation>
    <scope>NUCLEOTIDE SEQUENCE [LARGE SCALE GENOMIC DNA]</scope>
</reference>
<dbReference type="InterPro" id="IPR036179">
    <property type="entry name" value="Ig-like_dom_sf"/>
</dbReference>
<dbReference type="PROSITE" id="PS00290">
    <property type="entry name" value="IG_MHC"/>
    <property type="match status" value="1"/>
</dbReference>
<dbReference type="Pfam" id="PF07654">
    <property type="entry name" value="C1-set"/>
    <property type="match status" value="1"/>
</dbReference>
<keyword evidence="6" id="KW-0472">Membrane</keyword>
<keyword evidence="12" id="KW-1185">Reference proteome</keyword>
<dbReference type="GO" id="GO:0042613">
    <property type="term" value="C:MHC class II protein complex"/>
    <property type="evidence" value="ECO:0007669"/>
    <property type="project" value="UniProtKB-KW"/>
</dbReference>
<dbReference type="InterPro" id="IPR050160">
    <property type="entry name" value="MHC/Immunoglobulin"/>
</dbReference>
<dbReference type="GeneTree" id="ENSGT00940000162390"/>
<dbReference type="InterPro" id="IPR003597">
    <property type="entry name" value="Ig_C1-set"/>
</dbReference>
<evidence type="ECO:0000256" key="5">
    <source>
        <dbReference type="ARBA" id="ARBA00023130"/>
    </source>
</evidence>
<keyword evidence="5" id="KW-1064">Adaptive immunity</keyword>
<dbReference type="STRING" id="9646.ENSAMEP00000001996"/>
<keyword evidence="2" id="KW-0812">Transmembrane</keyword>
<evidence type="ECO:0000256" key="2">
    <source>
        <dbReference type="ARBA" id="ARBA00022692"/>
    </source>
</evidence>
<evidence type="ECO:0000256" key="6">
    <source>
        <dbReference type="ARBA" id="ARBA00023136"/>
    </source>
</evidence>
<evidence type="ECO:0000256" key="7">
    <source>
        <dbReference type="ARBA" id="ARBA00023180"/>
    </source>
</evidence>
<dbReference type="GO" id="GO:0002250">
    <property type="term" value="P:adaptive immune response"/>
    <property type="evidence" value="ECO:0007669"/>
    <property type="project" value="UniProtKB-KW"/>
</dbReference>
<dbReference type="InterPro" id="IPR000353">
    <property type="entry name" value="MHC_II_b_N"/>
</dbReference>
<dbReference type="SUPFAM" id="SSF48726">
    <property type="entry name" value="Immunoglobulin"/>
    <property type="match status" value="1"/>
</dbReference>
<keyword evidence="3" id="KW-0391">Immunity</keyword>
<proteinExistence type="predicted"/>
<protein>
    <submittedName>
        <fullName evidence="11">Uncharacterized protein</fullName>
    </submittedName>
</protein>
<organism evidence="11 12">
    <name type="scientific">Ailuropoda melanoleuca</name>
    <name type="common">Giant panda</name>
    <dbReference type="NCBI Taxonomy" id="9646"/>
    <lineage>
        <taxon>Eukaryota</taxon>
        <taxon>Metazoa</taxon>
        <taxon>Chordata</taxon>
        <taxon>Craniata</taxon>
        <taxon>Vertebrata</taxon>
        <taxon>Euteleostomi</taxon>
        <taxon>Mammalia</taxon>
        <taxon>Eutheria</taxon>
        <taxon>Laurasiatheria</taxon>
        <taxon>Carnivora</taxon>
        <taxon>Caniformia</taxon>
        <taxon>Ursidae</taxon>
        <taxon>Ailuropoda</taxon>
    </lineage>
</organism>
<dbReference type="Ensembl" id="ENSAMET00000002076.2">
    <property type="protein sequence ID" value="ENSAMEP00000001996.2"/>
    <property type="gene ID" value="ENSAMEG00000001900.2"/>
</dbReference>
<dbReference type="HOGENOM" id="CLU_047501_13_1_1"/>
<evidence type="ECO:0000256" key="4">
    <source>
        <dbReference type="ARBA" id="ARBA00022989"/>
    </source>
</evidence>
<dbReference type="Gene3D" id="2.60.40.10">
    <property type="entry name" value="Immunoglobulins"/>
    <property type="match status" value="1"/>
</dbReference>
<feature type="domain" description="Immunoglobulin C1-set" evidence="9">
    <location>
        <begin position="142"/>
        <end position="192"/>
    </location>
</feature>
<dbReference type="PANTHER" id="PTHR19944:SF46">
    <property type="entry name" value="HLA CLASS II HISTOCOMPATIBILITY ANTIGEN, DP BETA 1 CHAIN"/>
    <property type="match status" value="1"/>
</dbReference>
<evidence type="ECO:0000313" key="11">
    <source>
        <dbReference type="Ensembl" id="ENSAMEP00000001996.2"/>
    </source>
</evidence>
<evidence type="ECO:0000313" key="12">
    <source>
        <dbReference type="Proteomes" id="UP000008912"/>
    </source>
</evidence>
<dbReference type="AlphaFoldDB" id="G1L536"/>
<dbReference type="Gene3D" id="3.10.320.10">
    <property type="entry name" value="Class II Histocompatibility Antigen, M Beta Chain, Chain B, domain 1"/>
    <property type="match status" value="1"/>
</dbReference>
<dbReference type="SMART" id="SM00921">
    <property type="entry name" value="MHC_II_beta"/>
    <property type="match status" value="1"/>
</dbReference>
<comment type="subcellular location">
    <subcellularLocation>
        <location evidence="1">Membrane</location>
        <topology evidence="1">Single-pass type I membrane protein</topology>
    </subcellularLocation>
</comment>
<dbReference type="InterPro" id="IPR003006">
    <property type="entry name" value="Ig/MHC_CS"/>
</dbReference>
<evidence type="ECO:0000259" key="9">
    <source>
        <dbReference type="SMART" id="SM00407"/>
    </source>
</evidence>
<evidence type="ECO:0000259" key="10">
    <source>
        <dbReference type="SMART" id="SM00921"/>
    </source>
</evidence>
<feature type="domain" description="MHC class II beta chain N-terminal" evidence="10">
    <location>
        <begin position="41"/>
        <end position="101"/>
    </location>
</feature>
<keyword evidence="8" id="KW-0491">MHC II</keyword>
<dbReference type="SMART" id="SM00407">
    <property type="entry name" value="IGc1"/>
    <property type="match status" value="1"/>
</dbReference>
<evidence type="ECO:0000256" key="3">
    <source>
        <dbReference type="ARBA" id="ARBA00022859"/>
    </source>
</evidence>
<dbReference type="eggNOG" id="ENOG502RYBQ">
    <property type="taxonomic scope" value="Eukaryota"/>
</dbReference>
<name>G1L536_AILME</name>
<dbReference type="PANTHER" id="PTHR19944">
    <property type="entry name" value="MHC CLASS II-RELATED"/>
    <property type="match status" value="1"/>
</dbReference>
<accession>G1L536</accession>
<evidence type="ECO:0000256" key="8">
    <source>
        <dbReference type="ARBA" id="ARBA00023182"/>
    </source>
</evidence>